<proteinExistence type="predicted"/>
<dbReference type="RefSeq" id="WP_091510903.1">
    <property type="nucleotide sequence ID" value="NZ_FOLE01000004.1"/>
</dbReference>
<gene>
    <name evidence="1" type="ORF">SAMN05421780_104178</name>
</gene>
<reference evidence="1 2" key="1">
    <citation type="submission" date="2016-10" db="EMBL/GenBank/DDBJ databases">
        <authorList>
            <person name="de Groot N.N."/>
        </authorList>
    </citation>
    <scope>NUCLEOTIDE SEQUENCE [LARGE SCALE GENOMIC DNA]</scope>
    <source>
        <strain evidence="1 2">DSM 6793</strain>
    </source>
</reference>
<dbReference type="Gene3D" id="2.160.20.80">
    <property type="entry name" value="E3 ubiquitin-protein ligase SopA"/>
    <property type="match status" value="1"/>
</dbReference>
<name>A0A1I1I2Q5_9BACT</name>
<dbReference type="EMBL" id="FOLE01000004">
    <property type="protein sequence ID" value="SFC30315.1"/>
    <property type="molecule type" value="Genomic_DNA"/>
</dbReference>
<dbReference type="STRING" id="927664.SAMN05421780_104178"/>
<accession>A0A1I1I2Q5</accession>
<dbReference type="OrthoDB" id="67652at2"/>
<dbReference type="InterPro" id="IPR052949">
    <property type="entry name" value="PA_immunity-related"/>
</dbReference>
<dbReference type="AlphaFoldDB" id="A0A1I1I2Q5"/>
<dbReference type="PANTHER" id="PTHR42999:SF1">
    <property type="entry name" value="PENTAPEPTIDE REPEAT-CONTAINING PROTEIN"/>
    <property type="match status" value="1"/>
</dbReference>
<evidence type="ECO:0000313" key="1">
    <source>
        <dbReference type="EMBL" id="SFC30315.1"/>
    </source>
</evidence>
<protein>
    <submittedName>
        <fullName evidence="1">Pentapeptide repeat-containing protein</fullName>
    </submittedName>
</protein>
<dbReference type="SUPFAM" id="SSF141571">
    <property type="entry name" value="Pentapeptide repeat-like"/>
    <property type="match status" value="1"/>
</dbReference>
<dbReference type="Pfam" id="PF13599">
    <property type="entry name" value="Pentapeptide_4"/>
    <property type="match status" value="2"/>
</dbReference>
<dbReference type="InterPro" id="IPR001646">
    <property type="entry name" value="5peptide_repeat"/>
</dbReference>
<organism evidence="1 2">
    <name type="scientific">Flexibacter flexilis DSM 6793</name>
    <dbReference type="NCBI Taxonomy" id="927664"/>
    <lineage>
        <taxon>Bacteria</taxon>
        <taxon>Pseudomonadati</taxon>
        <taxon>Bacteroidota</taxon>
        <taxon>Cytophagia</taxon>
        <taxon>Cytophagales</taxon>
        <taxon>Flexibacteraceae</taxon>
        <taxon>Flexibacter</taxon>
    </lineage>
</organism>
<dbReference type="Proteomes" id="UP000199514">
    <property type="component" value="Unassembled WGS sequence"/>
</dbReference>
<dbReference type="PANTHER" id="PTHR42999">
    <property type="entry name" value="ANTIBIOTIC RESISTANCE PROTEIN MCBG"/>
    <property type="match status" value="1"/>
</dbReference>
<evidence type="ECO:0000313" key="2">
    <source>
        <dbReference type="Proteomes" id="UP000199514"/>
    </source>
</evidence>
<keyword evidence="2" id="KW-1185">Reference proteome</keyword>
<sequence>MLTEDQVFEKINFKQNPLPKGEYENCTFVACDLEQADLSGIVLTDCILKDSNLSNVRVNKSTSLKNVRFQNCKVLGLLFSGCNEFLFEVNFENCVLDFSAFDRLKMKKTRFKGCSLKQVDFSATDLTEAVFADCDLSGAKFERTILEKADLRTARQYTIDPEANRLKKARFSLADVAGLLTKYNIVID</sequence>